<evidence type="ECO:0000256" key="1">
    <source>
        <dbReference type="ARBA" id="ARBA00022468"/>
    </source>
</evidence>
<dbReference type="PANTHER" id="PTHR24113">
    <property type="entry name" value="RAN GTPASE-ACTIVATING PROTEIN 1"/>
    <property type="match status" value="1"/>
</dbReference>
<sequence length="378" mass="38552">MTQPTPVRCPAIEHPDIPISDPSGLDPLLTRLRSPRAVETDETFPLGTVRADGRVDLCKQGLGAAGAARLMPVAAASPHARHVLLGTNAIGDEGASTVARALADGHGLHTLYLGCNRIGPDGAGALADALSADDTVRALWLKRNPVGDDGASALAVMLRRNTALRTLDLVNTGVTTDGLRALLDALTGRPRPVERLFLGGNGLTAEAAGLLAALIRDAGVRELYLPANHLGDEGAAVLAAAAVDAGGPVRLGLGGNGIGPAGARALADALGAIEMLDLGRPMSERSLGAPANATGDEGAHALAAALPGSPLRRLELCHTGLTGRGAKTLLAAVPDGSPLEYVGLGPGLPRKVKRSFTQRLRPMAGSHPDLRAIGSVYR</sequence>
<dbReference type="SMART" id="SM00368">
    <property type="entry name" value="LRR_RI"/>
    <property type="match status" value="8"/>
</dbReference>
<keyword evidence="1" id="KW-0343">GTPase activation</keyword>
<dbReference type="PANTHER" id="PTHR24113:SF12">
    <property type="entry name" value="RAN GTPASE-ACTIVATING PROTEIN 1"/>
    <property type="match status" value="1"/>
</dbReference>
<protein>
    <submittedName>
        <fullName evidence="4">Gala protein</fullName>
    </submittedName>
</protein>
<dbReference type="InterPro" id="IPR027038">
    <property type="entry name" value="RanGap"/>
</dbReference>
<evidence type="ECO:0000313" key="5">
    <source>
        <dbReference type="Proteomes" id="UP001183881"/>
    </source>
</evidence>
<gene>
    <name evidence="4" type="ORF">RM705_23790</name>
</gene>
<evidence type="ECO:0000313" key="4">
    <source>
        <dbReference type="EMBL" id="MDT0397691.1"/>
    </source>
</evidence>
<reference evidence="5" key="1">
    <citation type="submission" date="2023-07" db="EMBL/GenBank/DDBJ databases">
        <title>30 novel species of actinomycetes from the DSMZ collection.</title>
        <authorList>
            <person name="Nouioui I."/>
        </authorList>
    </citation>
    <scope>NUCLEOTIDE SEQUENCE [LARGE SCALE GENOMIC DNA]</scope>
    <source>
        <strain evidence="5">DSM 41636</strain>
    </source>
</reference>
<organism evidence="4 5">
    <name type="scientific">Streptomyces edwardsiae</name>
    <dbReference type="NCBI Taxonomy" id="3075527"/>
    <lineage>
        <taxon>Bacteria</taxon>
        <taxon>Bacillati</taxon>
        <taxon>Actinomycetota</taxon>
        <taxon>Actinomycetes</taxon>
        <taxon>Kitasatosporales</taxon>
        <taxon>Streptomycetaceae</taxon>
        <taxon>Streptomyces</taxon>
    </lineage>
</organism>
<keyword evidence="2" id="KW-0433">Leucine-rich repeat</keyword>
<dbReference type="Pfam" id="PF13516">
    <property type="entry name" value="LRR_6"/>
    <property type="match status" value="4"/>
</dbReference>
<dbReference type="Gene3D" id="3.80.10.10">
    <property type="entry name" value="Ribonuclease Inhibitor"/>
    <property type="match status" value="3"/>
</dbReference>
<name>A0ABU2PZT4_9ACTN</name>
<keyword evidence="5" id="KW-1185">Reference proteome</keyword>
<evidence type="ECO:0000256" key="3">
    <source>
        <dbReference type="ARBA" id="ARBA00022737"/>
    </source>
</evidence>
<accession>A0ABU2PZT4</accession>
<dbReference type="SUPFAM" id="SSF52047">
    <property type="entry name" value="RNI-like"/>
    <property type="match status" value="1"/>
</dbReference>
<dbReference type="RefSeq" id="WP_311646554.1">
    <property type="nucleotide sequence ID" value="NZ_JAVRFA010000036.1"/>
</dbReference>
<dbReference type="Proteomes" id="UP001183881">
    <property type="component" value="Unassembled WGS sequence"/>
</dbReference>
<proteinExistence type="predicted"/>
<dbReference type="EMBL" id="JAVRFA010000036">
    <property type="protein sequence ID" value="MDT0397691.1"/>
    <property type="molecule type" value="Genomic_DNA"/>
</dbReference>
<keyword evidence="3" id="KW-0677">Repeat</keyword>
<evidence type="ECO:0000256" key="2">
    <source>
        <dbReference type="ARBA" id="ARBA00022614"/>
    </source>
</evidence>
<dbReference type="InterPro" id="IPR032675">
    <property type="entry name" value="LRR_dom_sf"/>
</dbReference>
<comment type="caution">
    <text evidence="4">The sequence shown here is derived from an EMBL/GenBank/DDBJ whole genome shotgun (WGS) entry which is preliminary data.</text>
</comment>
<dbReference type="InterPro" id="IPR001611">
    <property type="entry name" value="Leu-rich_rpt"/>
</dbReference>